<gene>
    <name evidence="18" type="ORF">CPUR_03977</name>
</gene>
<dbReference type="eggNOG" id="KOG2132">
    <property type="taxonomic scope" value="Eukaryota"/>
</dbReference>
<dbReference type="FunFam" id="3.40.50.300:FF:000503">
    <property type="entry name" value="Peptide chain release factor subunit 3"/>
    <property type="match status" value="1"/>
</dbReference>
<comment type="caution">
    <text evidence="18">The sequence shown here is derived from an EMBL/GenBank/DDBJ whole genome shotgun (WGS) entry which is preliminary data.</text>
</comment>
<dbReference type="GO" id="GO:0000288">
    <property type="term" value="P:nuclear-transcribed mRNA catabolic process, deadenylation-dependent decay"/>
    <property type="evidence" value="ECO:0007669"/>
    <property type="project" value="InterPro"/>
</dbReference>
<keyword evidence="6" id="KW-0597">Phosphoprotein</keyword>
<dbReference type="GO" id="GO:0018444">
    <property type="term" value="C:translation release factor complex"/>
    <property type="evidence" value="ECO:0007669"/>
    <property type="project" value="UniProtKB-ARBA"/>
</dbReference>
<proteinExistence type="inferred from homology"/>
<evidence type="ECO:0000256" key="9">
    <source>
        <dbReference type="ARBA" id="ARBA00022917"/>
    </source>
</evidence>
<evidence type="ECO:0000256" key="11">
    <source>
        <dbReference type="ARBA" id="ARBA00029585"/>
    </source>
</evidence>
<dbReference type="OrthoDB" id="342024at2759"/>
<evidence type="ECO:0000256" key="7">
    <source>
        <dbReference type="ARBA" id="ARBA00022737"/>
    </source>
</evidence>
<evidence type="ECO:0000256" key="3">
    <source>
        <dbReference type="ARBA" id="ARBA00013870"/>
    </source>
</evidence>
<dbReference type="InterPro" id="IPR054696">
    <property type="entry name" value="GTP-eEF1A_C"/>
</dbReference>
<dbReference type="FunFam" id="2.40.30.10:FF:000017">
    <property type="entry name" value="Eukaryotic peptide chain release factor GTP-binding subunit"/>
    <property type="match status" value="1"/>
</dbReference>
<reference evidence="18 19" key="1">
    <citation type="journal article" date="2013" name="PLoS Genet.">
        <title>Plant-symbiotic fungi as chemical engineers: Multi-genome analysis of the Clavicipitaceae reveals dynamics of alkaloid loci.</title>
        <authorList>
            <person name="Schardl C.L."/>
            <person name="Young C.A."/>
            <person name="Hesse U."/>
            <person name="Amyotte S.G."/>
            <person name="Andreeva K."/>
            <person name="Calie P.J."/>
            <person name="Fleetwood D.J."/>
            <person name="Haws D.C."/>
            <person name="Moore N."/>
            <person name="Oeser B."/>
            <person name="Panaccione D.G."/>
            <person name="Schweri K.K."/>
            <person name="Voisey C.R."/>
            <person name="Farman M.L."/>
            <person name="Jaromczyk J.W."/>
            <person name="Roe B.A."/>
            <person name="O'Sullivan D.M."/>
            <person name="Scott B."/>
            <person name="Tudzynski P."/>
            <person name="An Z."/>
            <person name="Arnaoudova E.G."/>
            <person name="Bullock C.T."/>
            <person name="Charlton N.D."/>
            <person name="Chen L."/>
            <person name="Cox M."/>
            <person name="Dinkins R.D."/>
            <person name="Florea S."/>
            <person name="Glenn A.E."/>
            <person name="Gordon A."/>
            <person name="Gueldener U."/>
            <person name="Harris D.R."/>
            <person name="Hollin W."/>
            <person name="Jaromczyk J."/>
            <person name="Johnson R.D."/>
            <person name="Khan A.K."/>
            <person name="Leistner E."/>
            <person name="Leuchtmann A."/>
            <person name="Li C."/>
            <person name="Liu J."/>
            <person name="Liu J."/>
            <person name="Liu M."/>
            <person name="Mace W."/>
            <person name="Machado C."/>
            <person name="Nagabhyru P."/>
            <person name="Pan J."/>
            <person name="Schmid J."/>
            <person name="Sugawara K."/>
            <person name="Steiner U."/>
            <person name="Takach J.E."/>
            <person name="Tanaka E."/>
            <person name="Webb J.S."/>
            <person name="Wilson E.V."/>
            <person name="Wiseman J.L."/>
            <person name="Yoshida R."/>
            <person name="Zeng Z."/>
        </authorList>
    </citation>
    <scope>NUCLEOTIDE SEQUENCE [LARGE SCALE GENOMIC DNA]</scope>
    <source>
        <strain evidence="18 19">20.1</strain>
    </source>
</reference>
<evidence type="ECO:0000256" key="4">
    <source>
        <dbReference type="ARBA" id="ARBA00015765"/>
    </source>
</evidence>
<dbReference type="SUPFAM" id="SSF50465">
    <property type="entry name" value="EF-Tu/eEF-1alpha/eIF2-gamma C-terminal domain"/>
    <property type="match status" value="1"/>
</dbReference>
<dbReference type="InterPro" id="IPR003285">
    <property type="entry name" value="Sup35"/>
</dbReference>
<dbReference type="InterPro" id="IPR004161">
    <property type="entry name" value="EFTu-like_2"/>
</dbReference>
<dbReference type="EMBL" id="CAGA01000019">
    <property type="protein sequence ID" value="CCE30129.1"/>
    <property type="molecule type" value="Genomic_DNA"/>
</dbReference>
<keyword evidence="10" id="KW-0342">GTP-binding</keyword>
<sequence>MALPLDLISRIQGPQVSRSWEKAMNKRMVPFLTWRHPLHTAQQRRHSLSSVGIAKPGPEGNPDIQAFRQAAFIPKKPLLFPRGAGSPVKHLSMPPITRLLSGSLEWPFPYELIRGPREQDLISSFRDFLWDSEHRKDRDLAVMLRSAVKENPDLDFYQLHAPFRLLVKAFEFNVARDAAVRGPIQLYIAQCPLSDLPLSLQEKLAAPELVTRAGKGDIYSSSIWLGTEPTYTPLHRDPNPNLFCQMWRQKVVRLLPPSTGDRVFFEVQQQIQQQGNSRIRTAEMMQGKERLALHDAIWENDAPPDGMCEAELDPGDALFIPEGWWHSVKSRESDGFINVSVNWWFSNSAGAQEIILPPKSLPNTNDNEATLTLRCPVHTEVRAHHLGAHQAANLSSRNPVPTRGNTYFNRSAGLCAIFPLLHNEHNKHTGSRIVAVIPSQSVDMSNLNSWEDDPSAQDENLSRRAQQQLNVNPGQQAAQSGFRPSVASFQPTAQTFQPGQAYGGGFPNQYQQQQYYQQGYYPQYGGGQQQGFNQYNQTPGYGGGYNQGYNAQQGYGGGYPQQAQQQQPPAQSAAPTTPADAAAPPAVDANADADADAVAAPAAPKVLTQEGGPKVLSIGGDAPKPKAKVLSIGGPAPAKEDAKPEAKAEPTDKPEDGQKAAAAKAIEKTGEKAGKAASGKASSQSSPTPSGRSSPSGAVDKKTQREIDAVAKEQTADVDEATLKEVYGKEHVNIIFIGHVDAGKSTLGGSILWSTGMVDERTMDKYKREAKDLGRESWYLSWVMDLTKEERTKGKTVEVGRGFFETEKRRYSILDAPGHKTYVPNMIGGASQADVGILVISARKGEYETGFERGGQTREHAMLAKTQGVNKLIVAINKMDDTTVEWSQERYNECTTKLSQFLKGTGYNLKTDVFFMPVAAQSSLNIKNRLPEGLAPWWSGPSLLEYLDGMNALERKLNAPFMMPVNAKYRDMGTMCDGKIEAGVVKKGMSLVLMPRKQAVEVSALYGEQEEEVPILQCGDQVRMRLKGVEEEDILPGFVLCSPKRLVHCVAEFEAQIRILDLKTILSSGFNCVLHVHSAIEEVTFAALLHKLQKGTNRKSKAPPTHAKKGDSIIARMQVIGGAGSVCVEKFEDYPQMGRFTLRDQGQTIAIGKITRLITQDE</sequence>
<evidence type="ECO:0000256" key="1">
    <source>
        <dbReference type="ARBA" id="ARBA00004496"/>
    </source>
</evidence>
<dbReference type="GO" id="GO:0003924">
    <property type="term" value="F:GTPase activity"/>
    <property type="evidence" value="ECO:0007669"/>
    <property type="project" value="InterPro"/>
</dbReference>
<dbReference type="PROSITE" id="PS51184">
    <property type="entry name" value="JMJC"/>
    <property type="match status" value="1"/>
</dbReference>
<keyword evidence="9" id="KW-0648">Protein biosynthesis</keyword>
<dbReference type="SUPFAM" id="SSF52540">
    <property type="entry name" value="P-loop containing nucleoside triphosphate hydrolases"/>
    <property type="match status" value="1"/>
</dbReference>
<accession>M1WEK1</accession>
<dbReference type="VEuPathDB" id="FungiDB:CPUR_03977"/>
<dbReference type="PANTHER" id="PTHR23115">
    <property type="entry name" value="TRANSLATION FACTOR"/>
    <property type="match status" value="1"/>
</dbReference>
<dbReference type="CDD" id="cd01883">
    <property type="entry name" value="EF1_alpha"/>
    <property type="match status" value="1"/>
</dbReference>
<dbReference type="InterPro" id="IPR009001">
    <property type="entry name" value="Transl_elong_EF1A/Init_IF2_C"/>
</dbReference>
<evidence type="ECO:0000256" key="15">
    <source>
        <dbReference type="SAM" id="MobiDB-lite"/>
    </source>
</evidence>
<evidence type="ECO:0000256" key="14">
    <source>
        <dbReference type="ARBA" id="ARBA00031881"/>
    </source>
</evidence>
<dbReference type="eggNOG" id="KOG0459">
    <property type="taxonomic scope" value="Eukaryota"/>
</dbReference>
<feature type="compositionally biased region" description="Low complexity" evidence="15">
    <location>
        <begin position="560"/>
        <end position="596"/>
    </location>
</feature>
<comment type="similarity">
    <text evidence="2">Belongs to the TRAFAC class translation factor GTPase superfamily. Classic translation factor GTPase family. EF-Tu/EF-1A subfamily.</text>
</comment>
<evidence type="ECO:0000259" key="17">
    <source>
        <dbReference type="PROSITE" id="PS51722"/>
    </source>
</evidence>
<feature type="compositionally biased region" description="Basic and acidic residues" evidence="15">
    <location>
        <begin position="665"/>
        <end position="674"/>
    </location>
</feature>
<keyword evidence="8" id="KW-0547">Nucleotide-binding</keyword>
<feature type="compositionally biased region" description="Low complexity" evidence="15">
    <location>
        <begin position="530"/>
        <end position="539"/>
    </location>
</feature>
<feature type="domain" description="Tr-type G" evidence="17">
    <location>
        <begin position="729"/>
        <end position="956"/>
    </location>
</feature>
<dbReference type="FunFam" id="2.40.30.10:FF:000061">
    <property type="entry name" value="Translation release factor eRF3, putative"/>
    <property type="match status" value="1"/>
</dbReference>
<evidence type="ECO:0000259" key="16">
    <source>
        <dbReference type="PROSITE" id="PS51184"/>
    </source>
</evidence>
<dbReference type="PRINTS" id="PR00315">
    <property type="entry name" value="ELONGATNFCT"/>
</dbReference>
<dbReference type="PROSITE" id="PS51722">
    <property type="entry name" value="G_TR_2"/>
    <property type="match status" value="1"/>
</dbReference>
<feature type="domain" description="JmjC" evidence="16">
    <location>
        <begin position="180"/>
        <end position="360"/>
    </location>
</feature>
<dbReference type="CDD" id="cd04089">
    <property type="entry name" value="eRF3_II"/>
    <property type="match status" value="1"/>
</dbReference>
<dbReference type="SMART" id="SM00558">
    <property type="entry name" value="JmjC"/>
    <property type="match status" value="1"/>
</dbReference>
<dbReference type="Pfam" id="PF03144">
    <property type="entry name" value="GTP_EFTU_D2"/>
    <property type="match status" value="1"/>
</dbReference>
<evidence type="ECO:0000256" key="12">
    <source>
        <dbReference type="ARBA" id="ARBA00030210"/>
    </source>
</evidence>
<feature type="region of interest" description="Disordered" evidence="15">
    <location>
        <begin position="611"/>
        <end position="704"/>
    </location>
</feature>
<dbReference type="PRINTS" id="PR01343">
    <property type="entry name" value="YEASTERF"/>
</dbReference>
<dbReference type="AlphaFoldDB" id="M1WEK1"/>
<dbReference type="Pfam" id="PF00009">
    <property type="entry name" value="GTP_EFTU"/>
    <property type="match status" value="1"/>
</dbReference>
<dbReference type="InterPro" id="IPR009000">
    <property type="entry name" value="Transl_B-barrel_sf"/>
</dbReference>
<organism evidence="18 19">
    <name type="scientific">Claviceps purpurea (strain 20.1)</name>
    <name type="common">Ergot fungus</name>
    <name type="synonym">Sphacelia segetum</name>
    <dbReference type="NCBI Taxonomy" id="1111077"/>
    <lineage>
        <taxon>Eukaryota</taxon>
        <taxon>Fungi</taxon>
        <taxon>Dikarya</taxon>
        <taxon>Ascomycota</taxon>
        <taxon>Pezizomycotina</taxon>
        <taxon>Sordariomycetes</taxon>
        <taxon>Hypocreomycetidae</taxon>
        <taxon>Hypocreales</taxon>
        <taxon>Clavicipitaceae</taxon>
        <taxon>Claviceps</taxon>
    </lineage>
</organism>
<dbReference type="GO" id="GO:0005525">
    <property type="term" value="F:GTP binding"/>
    <property type="evidence" value="ECO:0007669"/>
    <property type="project" value="UniProtKB-KW"/>
</dbReference>
<evidence type="ECO:0000313" key="19">
    <source>
        <dbReference type="Proteomes" id="UP000016801"/>
    </source>
</evidence>
<dbReference type="Gene3D" id="2.60.120.650">
    <property type="entry name" value="Cupin"/>
    <property type="match status" value="1"/>
</dbReference>
<feature type="region of interest" description="Disordered" evidence="15">
    <location>
        <begin position="530"/>
        <end position="596"/>
    </location>
</feature>
<dbReference type="Gene3D" id="2.40.30.10">
    <property type="entry name" value="Translation factors"/>
    <property type="match status" value="2"/>
</dbReference>
<evidence type="ECO:0000313" key="18">
    <source>
        <dbReference type="EMBL" id="CCE30129.1"/>
    </source>
</evidence>
<dbReference type="Proteomes" id="UP000016801">
    <property type="component" value="Unassembled WGS sequence"/>
</dbReference>
<feature type="compositionally biased region" description="Basic and acidic residues" evidence="15">
    <location>
        <begin position="638"/>
        <end position="658"/>
    </location>
</feature>
<dbReference type="HOGENOM" id="CLU_275080_0_0_1"/>
<keyword evidence="7" id="KW-0677">Repeat</keyword>
<dbReference type="SUPFAM" id="SSF51197">
    <property type="entry name" value="Clavaminate synthase-like"/>
    <property type="match status" value="1"/>
</dbReference>
<dbReference type="InterPro" id="IPR000795">
    <property type="entry name" value="T_Tr_GTP-bd_dom"/>
</dbReference>
<evidence type="ECO:0000256" key="8">
    <source>
        <dbReference type="ARBA" id="ARBA00022741"/>
    </source>
</evidence>
<name>M1WEK1_CLAP2</name>
<dbReference type="SUPFAM" id="SSF50447">
    <property type="entry name" value="Translation proteins"/>
    <property type="match status" value="1"/>
</dbReference>
<evidence type="ECO:0000256" key="2">
    <source>
        <dbReference type="ARBA" id="ARBA00007249"/>
    </source>
</evidence>
<evidence type="ECO:0000256" key="10">
    <source>
        <dbReference type="ARBA" id="ARBA00023134"/>
    </source>
</evidence>
<keyword evidence="19" id="KW-1185">Reference proteome</keyword>
<dbReference type="Pfam" id="PF13621">
    <property type="entry name" value="Cupin_8"/>
    <property type="match status" value="1"/>
</dbReference>
<protein>
    <recommendedName>
        <fullName evidence="3">Elongation factor 1-alpha</fullName>
    </recommendedName>
    <alternativeName>
        <fullName evidence="14">ERF-3</fullName>
    </alternativeName>
    <alternativeName>
        <fullName evidence="13">ERF2</fullName>
    </alternativeName>
    <alternativeName>
        <fullName evidence="4">Eukaryotic peptide chain release factor GTP-binding subunit</fullName>
    </alternativeName>
    <alternativeName>
        <fullName evidence="11">Polypeptide release factor 3</fullName>
    </alternativeName>
    <alternativeName>
        <fullName evidence="12">Translation release factor 3</fullName>
    </alternativeName>
</protein>
<evidence type="ECO:0000256" key="6">
    <source>
        <dbReference type="ARBA" id="ARBA00022553"/>
    </source>
</evidence>
<feature type="compositionally biased region" description="Low complexity" evidence="15">
    <location>
        <begin position="675"/>
        <end position="698"/>
    </location>
</feature>
<dbReference type="STRING" id="1111077.M1WEK1"/>
<dbReference type="Gene3D" id="3.40.50.300">
    <property type="entry name" value="P-loop containing nucleotide triphosphate hydrolases"/>
    <property type="match status" value="1"/>
</dbReference>
<dbReference type="GO" id="GO:0003747">
    <property type="term" value="F:translation release factor activity"/>
    <property type="evidence" value="ECO:0007669"/>
    <property type="project" value="InterPro"/>
</dbReference>
<evidence type="ECO:0000256" key="5">
    <source>
        <dbReference type="ARBA" id="ARBA00022490"/>
    </source>
</evidence>
<dbReference type="CDD" id="cd03704">
    <property type="entry name" value="eRF3_C_III"/>
    <property type="match status" value="1"/>
</dbReference>
<dbReference type="InterPro" id="IPR003347">
    <property type="entry name" value="JmjC_dom"/>
</dbReference>
<dbReference type="InterPro" id="IPR041667">
    <property type="entry name" value="Cupin_8"/>
</dbReference>
<dbReference type="Pfam" id="PF22594">
    <property type="entry name" value="GTP-eEF1A_C"/>
    <property type="match status" value="1"/>
</dbReference>
<dbReference type="InterPro" id="IPR050100">
    <property type="entry name" value="TRAFAC_GTPase_members"/>
</dbReference>
<dbReference type="PhylomeDB" id="M1WEK1"/>
<dbReference type="InterPro" id="IPR027417">
    <property type="entry name" value="P-loop_NTPase"/>
</dbReference>
<comment type="subcellular location">
    <subcellularLocation>
        <location evidence="1">Cytoplasm</location>
    </subcellularLocation>
</comment>
<keyword evidence="5" id="KW-0963">Cytoplasm</keyword>
<evidence type="ECO:0000256" key="13">
    <source>
        <dbReference type="ARBA" id="ARBA00030845"/>
    </source>
</evidence>